<dbReference type="Pfam" id="PF13426">
    <property type="entry name" value="PAS_9"/>
    <property type="match status" value="1"/>
</dbReference>
<accession>A0A2A4IU13</accession>
<organism evidence="3">
    <name type="scientific">Heliothis virescens</name>
    <name type="common">Tobacco budworm moth</name>
    <dbReference type="NCBI Taxonomy" id="7102"/>
    <lineage>
        <taxon>Eukaryota</taxon>
        <taxon>Metazoa</taxon>
        <taxon>Ecdysozoa</taxon>
        <taxon>Arthropoda</taxon>
        <taxon>Hexapoda</taxon>
        <taxon>Insecta</taxon>
        <taxon>Pterygota</taxon>
        <taxon>Neoptera</taxon>
        <taxon>Endopterygota</taxon>
        <taxon>Lepidoptera</taxon>
        <taxon>Glossata</taxon>
        <taxon>Ditrysia</taxon>
        <taxon>Noctuoidea</taxon>
        <taxon>Noctuidae</taxon>
        <taxon>Heliothinae</taxon>
        <taxon>Heliothis</taxon>
    </lineage>
</organism>
<dbReference type="SMART" id="SM00091">
    <property type="entry name" value="PAS"/>
    <property type="match status" value="1"/>
</dbReference>
<dbReference type="Pfam" id="PF14598">
    <property type="entry name" value="PAS_11"/>
    <property type="match status" value="1"/>
</dbReference>
<evidence type="ECO:0000256" key="1">
    <source>
        <dbReference type="SAM" id="MobiDB-lite"/>
    </source>
</evidence>
<dbReference type="CDD" id="cd00130">
    <property type="entry name" value="PAS"/>
    <property type="match status" value="1"/>
</dbReference>
<gene>
    <name evidence="3" type="ORF">B5V51_12252</name>
</gene>
<feature type="region of interest" description="Disordered" evidence="1">
    <location>
        <begin position="306"/>
        <end position="351"/>
    </location>
</feature>
<feature type="domain" description="PAS" evidence="2">
    <location>
        <begin position="1"/>
        <end position="60"/>
    </location>
</feature>
<dbReference type="NCBIfam" id="TIGR00229">
    <property type="entry name" value="sensory_box"/>
    <property type="match status" value="1"/>
</dbReference>
<dbReference type="PANTHER" id="PTHR23042">
    <property type="entry name" value="CIRCADIAN PROTEIN CLOCK/ARNT/BMAL/PAS"/>
    <property type="match status" value="1"/>
</dbReference>
<dbReference type="PROSITE" id="PS50112">
    <property type="entry name" value="PAS"/>
    <property type="match status" value="1"/>
</dbReference>
<feature type="compositionally biased region" description="Basic and acidic residues" evidence="1">
    <location>
        <begin position="306"/>
        <end position="316"/>
    </location>
</feature>
<evidence type="ECO:0000259" key="2">
    <source>
        <dbReference type="PROSITE" id="PS50112"/>
    </source>
</evidence>
<dbReference type="InterPro" id="IPR050933">
    <property type="entry name" value="Circadian_TF"/>
</dbReference>
<dbReference type="InterPro" id="IPR000014">
    <property type="entry name" value="PAS"/>
</dbReference>
<feature type="region of interest" description="Disordered" evidence="1">
    <location>
        <begin position="368"/>
        <end position="396"/>
    </location>
</feature>
<dbReference type="SUPFAM" id="SSF55785">
    <property type="entry name" value="PYP-like sensor domain (PAS domain)"/>
    <property type="match status" value="2"/>
</dbReference>
<proteinExistence type="predicted"/>
<name>A0A2A4IU13_HELVI</name>
<reference evidence="3" key="1">
    <citation type="submission" date="2017-09" db="EMBL/GenBank/DDBJ databases">
        <title>Contemporary evolution of a Lepidopteran species, Heliothis virescens, in response to modern agricultural practices.</title>
        <authorList>
            <person name="Fritz M.L."/>
            <person name="Deyonke A.M."/>
            <person name="Papanicolaou A."/>
            <person name="Micinski S."/>
            <person name="Westbrook J."/>
            <person name="Gould F."/>
        </authorList>
    </citation>
    <scope>NUCLEOTIDE SEQUENCE [LARGE SCALE GENOMIC DNA]</scope>
    <source>
        <strain evidence="3">HvINT-</strain>
        <tissue evidence="3">Whole body</tissue>
    </source>
</reference>
<dbReference type="AlphaFoldDB" id="A0A2A4IU13"/>
<feature type="compositionally biased region" description="Acidic residues" evidence="1">
    <location>
        <begin position="327"/>
        <end position="348"/>
    </location>
</feature>
<sequence>MLKVLNLFNGFLITTTYRGIIVVVSQNVHQYLGYTELDLLGQNLMNITHEGDRAMLREQLMPRSQTLGPNGELMIMDEPDAIRKAEDALAQEKRRFIIRLKKLGQRSEPNQYITCHVEGSLRKSDRACRGYSRCCQIVRRARARSENPCSSGNDIVFIGVVRPTSETFINESALESYRMEYRTRHSIDGEIIQCEARIALVTGYMTHEVSGVNAMNFMHRDDVRWVIIALREMYDQHRLFGESCYRLIAKNGQSIYMRTRGCLDVDQESRAVTSFVCTNTVVDEEEGKHLIKLMKKKFTMMVNSKEDEAPVEKPECNEIAPPPVVEGEVEELEEEEEEEEEDQYDDDQAAPVEDPRRLEQVILHLVTNLPSPSSQDSDDEGCSAASSEKSMSPHRLTIIPPNKERIVSAIEKIYSVIKYFQRGSRRRQNVIVENGNGGQNNNRNKPTNINIPVMNSVPVTQTAPVAQYDTSQMQYNNVQAPENPVTQPMSYDASGNPVLNNTSPTDYVNYEASPSPFSNLAFLYPSINNSGEDLINQQRNSANDNNYRATETATAASISGYEEAASVLQTMPQPSSSTQSCGVKRPNESEDFDMVHKKKVTEHEYARQHEQTSDLPTSLDHLLFDESLFNIEEIESVISSWEWSPSFLDSLISTDVQEFLGQIEKEAEEQQLQVFDTSEYE</sequence>
<evidence type="ECO:0000313" key="3">
    <source>
        <dbReference type="EMBL" id="PCG63467.1"/>
    </source>
</evidence>
<protein>
    <recommendedName>
        <fullName evidence="2">PAS domain-containing protein</fullName>
    </recommendedName>
</protein>
<dbReference type="InterPro" id="IPR035965">
    <property type="entry name" value="PAS-like_dom_sf"/>
</dbReference>
<dbReference type="Gene3D" id="3.30.450.20">
    <property type="entry name" value="PAS domain"/>
    <property type="match status" value="2"/>
</dbReference>
<dbReference type="EMBL" id="NWSH01006394">
    <property type="protein sequence ID" value="PCG63467.1"/>
    <property type="molecule type" value="Genomic_DNA"/>
</dbReference>
<comment type="caution">
    <text evidence="3">The sequence shown here is derived from an EMBL/GenBank/DDBJ whole genome shotgun (WGS) entry which is preliminary data.</text>
</comment>
<dbReference type="STRING" id="7102.A0A2A4IU13"/>